<name>A0A1V6MHD9_9ACTN</name>
<sequence length="128" mass="13021">MTVKAARRTMSPRRSAARTAAVAALSAAALLGGGLTAQAAAPARTTGAAVELAPAAGVLATRCYYRVNASGGLLVRSGPGTQYRVVDSYPNGATILASASTTNGFRNVGTNRWVAAAYTVRITSYPCE</sequence>
<gene>
    <name evidence="2" type="ORF">BM536_038740</name>
</gene>
<dbReference type="RefSeq" id="WP_094104101.1">
    <property type="nucleotide sequence ID" value="NZ_MPOH02000069.1"/>
</dbReference>
<comment type="caution">
    <text evidence="2">The sequence shown here is derived from an EMBL/GenBank/DDBJ whole genome shotgun (WGS) entry which is preliminary data.</text>
</comment>
<dbReference type="STRING" id="114686.BM536_038740"/>
<evidence type="ECO:0008006" key="4">
    <source>
        <dbReference type="Google" id="ProtNLM"/>
    </source>
</evidence>
<protein>
    <recommendedName>
        <fullName evidence="4">SH3b domain-containing protein</fullName>
    </recommendedName>
</protein>
<dbReference type="EMBL" id="MPOH02000069">
    <property type="protein sequence ID" value="OQD51682.1"/>
    <property type="molecule type" value="Genomic_DNA"/>
</dbReference>
<evidence type="ECO:0000256" key="1">
    <source>
        <dbReference type="SAM" id="SignalP"/>
    </source>
</evidence>
<feature type="chain" id="PRO_5013093738" description="SH3b domain-containing protein" evidence="1">
    <location>
        <begin position="40"/>
        <end position="128"/>
    </location>
</feature>
<accession>A0A1V6MHD9</accession>
<dbReference type="Proteomes" id="UP000184286">
    <property type="component" value="Unassembled WGS sequence"/>
</dbReference>
<evidence type="ECO:0000313" key="2">
    <source>
        <dbReference type="EMBL" id="OQD51682.1"/>
    </source>
</evidence>
<reference evidence="3" key="1">
    <citation type="submission" date="2016-11" db="EMBL/GenBank/DDBJ databases">
        <authorList>
            <person name="Schniete J.K."/>
            <person name="Salih T."/>
            <person name="Algora Gallardo L."/>
            <person name="Martinez Fernandez S."/>
            <person name="Herron P.R."/>
        </authorList>
    </citation>
    <scope>NUCLEOTIDE SEQUENCE [LARGE SCALE GENOMIC DNA]</scope>
    <source>
        <strain evidence="3">DSM 41896</strain>
    </source>
</reference>
<reference evidence="2 3" key="2">
    <citation type="submission" date="2017-02" db="EMBL/GenBank/DDBJ databases">
        <title>Draft genome sequence of Streptomyces phaeoluteigriseus type strain DSM41896.</title>
        <authorList>
            <person name="Salih T.S."/>
            <person name="Algora Gallardo L."/>
            <person name="Melo Santos T."/>
            <person name="Filgueira Martinez S."/>
            <person name="Herron P.R."/>
        </authorList>
    </citation>
    <scope>NUCLEOTIDE SEQUENCE [LARGE SCALE GENOMIC DNA]</scope>
    <source>
        <strain evidence="2 3">DSM 41896</strain>
    </source>
</reference>
<dbReference type="Gene3D" id="2.30.30.40">
    <property type="entry name" value="SH3 Domains"/>
    <property type="match status" value="1"/>
</dbReference>
<feature type="signal peptide" evidence="1">
    <location>
        <begin position="1"/>
        <end position="39"/>
    </location>
</feature>
<proteinExistence type="predicted"/>
<dbReference type="AlphaFoldDB" id="A0A1V6MHD9"/>
<evidence type="ECO:0000313" key="3">
    <source>
        <dbReference type="Proteomes" id="UP000184286"/>
    </source>
</evidence>
<keyword evidence="1" id="KW-0732">Signal</keyword>
<organism evidence="2 3">
    <name type="scientific">Streptomyces phaeoluteigriseus</name>
    <dbReference type="NCBI Taxonomy" id="114686"/>
    <lineage>
        <taxon>Bacteria</taxon>
        <taxon>Bacillati</taxon>
        <taxon>Actinomycetota</taxon>
        <taxon>Actinomycetes</taxon>
        <taxon>Kitasatosporales</taxon>
        <taxon>Streptomycetaceae</taxon>
        <taxon>Streptomyces</taxon>
        <taxon>Streptomyces aurantiacus group</taxon>
    </lineage>
</organism>
<dbReference type="OrthoDB" id="3574655at2"/>